<feature type="compositionally biased region" description="Low complexity" evidence="1">
    <location>
        <begin position="589"/>
        <end position="598"/>
    </location>
</feature>
<evidence type="ECO:0000256" key="2">
    <source>
        <dbReference type="SAM" id="Phobius"/>
    </source>
</evidence>
<comment type="caution">
    <text evidence="3">The sequence shown here is derived from an EMBL/GenBank/DDBJ whole genome shotgun (WGS) entry which is preliminary data.</text>
</comment>
<organism evidence="3 4">
    <name type="scientific">Streptomyces gelaticus</name>
    <dbReference type="NCBI Taxonomy" id="285446"/>
    <lineage>
        <taxon>Bacteria</taxon>
        <taxon>Bacillati</taxon>
        <taxon>Actinomycetota</taxon>
        <taxon>Actinomycetes</taxon>
        <taxon>Kitasatosporales</taxon>
        <taxon>Streptomycetaceae</taxon>
        <taxon>Streptomyces</taxon>
    </lineage>
</organism>
<feature type="compositionally biased region" description="Low complexity" evidence="1">
    <location>
        <begin position="572"/>
        <end position="581"/>
    </location>
</feature>
<keyword evidence="4" id="KW-1185">Reference proteome</keyword>
<evidence type="ECO:0000313" key="3">
    <source>
        <dbReference type="EMBL" id="GGV93160.1"/>
    </source>
</evidence>
<evidence type="ECO:0000256" key="1">
    <source>
        <dbReference type="SAM" id="MobiDB-lite"/>
    </source>
</evidence>
<feature type="transmembrane region" description="Helical" evidence="2">
    <location>
        <begin position="187"/>
        <end position="209"/>
    </location>
</feature>
<name>A0ABQ2W8B1_9ACTN</name>
<dbReference type="Proteomes" id="UP000660675">
    <property type="component" value="Unassembled WGS sequence"/>
</dbReference>
<sequence length="598" mass="64419">MTVPAQPVPPGVPPPSPHSARSCSDVTRLLCAGVYVRSRFRRRVVKELVGRDERAVAPSAGVDVVTVLAHALRAGRLENLAGCWIVFLWVLFWAVDGTGNGFGWMTEWSLSEAYGLRLTRESLHLPGTVMGLLGITALPFGKPGPGSGTWVLNYAVVSALLWLVRGLSGHAAGVYSVGGPAPGKRGALARGLLTPGILLAVYWATALAAVWNNSANWVAVVFPLLLSVPVWVHRRAVEKVMCDRLSDHAIERQPREEVTGPAWLRRIGRVIDREQRSRIVLYDPDLPFAGLGQPVDPWSVVMDLERKPGVGLAPVTAAEVLDSVREKLTGLTRVPGEMVSRDRLRNVEIDEVVYLPAGPPRHEVDHGEAATAAHLSTSRGEGGEARRHFLRVQVSAWDSQMVVSVLVRVHTQGELLALEIVPHVLNPLRPEFGLLDGIAERGRAFPLSAAAQTLLTAPAAGATAVLSVVGSAYGSAAGAKRQFERRNARGEVPSEGARESVREMAAQQGQSVFQGMDASRYLRTLQERIGTGVLQVLDEKGYDTKELKQQVIQVNRGGIHITSMHGGAVASGQGAIAGGARRPPRAQRRMPTAQQRGR</sequence>
<protein>
    <submittedName>
        <fullName evidence="3">Uncharacterized protein</fullName>
    </submittedName>
</protein>
<accession>A0ABQ2W8B1</accession>
<feature type="region of interest" description="Disordered" evidence="1">
    <location>
        <begin position="572"/>
        <end position="598"/>
    </location>
</feature>
<keyword evidence="2" id="KW-1133">Transmembrane helix</keyword>
<proteinExistence type="predicted"/>
<keyword evidence="2" id="KW-0812">Transmembrane</keyword>
<feature type="transmembrane region" description="Helical" evidence="2">
    <location>
        <begin position="77"/>
        <end position="95"/>
    </location>
</feature>
<feature type="region of interest" description="Disordered" evidence="1">
    <location>
        <begin position="1"/>
        <end position="20"/>
    </location>
</feature>
<gene>
    <name evidence="3" type="ORF">GCM10015535_55680</name>
</gene>
<reference evidence="4" key="1">
    <citation type="journal article" date="2019" name="Int. J. Syst. Evol. Microbiol.">
        <title>The Global Catalogue of Microorganisms (GCM) 10K type strain sequencing project: providing services to taxonomists for standard genome sequencing and annotation.</title>
        <authorList>
            <consortium name="The Broad Institute Genomics Platform"/>
            <consortium name="The Broad Institute Genome Sequencing Center for Infectious Disease"/>
            <person name="Wu L."/>
            <person name="Ma J."/>
        </authorList>
    </citation>
    <scope>NUCLEOTIDE SEQUENCE [LARGE SCALE GENOMIC DNA]</scope>
    <source>
        <strain evidence="4">JCM 4376</strain>
    </source>
</reference>
<feature type="compositionally biased region" description="Pro residues" evidence="1">
    <location>
        <begin position="1"/>
        <end position="17"/>
    </location>
</feature>
<feature type="transmembrane region" description="Helical" evidence="2">
    <location>
        <begin position="215"/>
        <end position="232"/>
    </location>
</feature>
<feature type="transmembrane region" description="Helical" evidence="2">
    <location>
        <begin position="151"/>
        <end position="175"/>
    </location>
</feature>
<evidence type="ECO:0000313" key="4">
    <source>
        <dbReference type="Proteomes" id="UP000660675"/>
    </source>
</evidence>
<dbReference type="EMBL" id="BMTF01000023">
    <property type="protein sequence ID" value="GGV93160.1"/>
    <property type="molecule type" value="Genomic_DNA"/>
</dbReference>
<keyword evidence="2" id="KW-0472">Membrane</keyword>